<dbReference type="AlphaFoldDB" id="A0A7R9H2T6"/>
<reference evidence="1" key="1">
    <citation type="submission" date="2020-11" db="EMBL/GenBank/DDBJ databases">
        <authorList>
            <person name="Tran Van P."/>
        </authorList>
    </citation>
    <scope>NUCLEOTIDE SEQUENCE</scope>
</reference>
<evidence type="ECO:0000313" key="1">
    <source>
        <dbReference type="EMBL" id="CAD7405772.1"/>
    </source>
</evidence>
<name>A0A7R9H2T6_TIMCR</name>
<organism evidence="1">
    <name type="scientific">Timema cristinae</name>
    <name type="common">Walking stick</name>
    <dbReference type="NCBI Taxonomy" id="61476"/>
    <lineage>
        <taxon>Eukaryota</taxon>
        <taxon>Metazoa</taxon>
        <taxon>Ecdysozoa</taxon>
        <taxon>Arthropoda</taxon>
        <taxon>Hexapoda</taxon>
        <taxon>Insecta</taxon>
        <taxon>Pterygota</taxon>
        <taxon>Neoptera</taxon>
        <taxon>Polyneoptera</taxon>
        <taxon>Phasmatodea</taxon>
        <taxon>Timematodea</taxon>
        <taxon>Timematoidea</taxon>
        <taxon>Timematidae</taxon>
        <taxon>Timema</taxon>
    </lineage>
</organism>
<sequence>MGEGGVTWFNSLSLTDVEIRIVYHSGVLWPSENNDEKFMVLLTDSAAYMLKAGASLKFVDSAEGPSEANKEGAGLACSVRVTSSSLAPHTLWVPYYVAYRTGARYPLYDHYQGDYQHDK</sequence>
<accession>A0A7R9H2T6</accession>
<dbReference type="EMBL" id="OC319565">
    <property type="protein sequence ID" value="CAD7405772.1"/>
    <property type="molecule type" value="Genomic_DNA"/>
</dbReference>
<protein>
    <submittedName>
        <fullName evidence="1">Uncharacterized protein</fullName>
    </submittedName>
</protein>
<proteinExistence type="predicted"/>
<gene>
    <name evidence="1" type="ORF">TCEB3V08_LOCUS8155</name>
</gene>